<keyword evidence="5 18" id="KW-0285">Flavoprotein</keyword>
<feature type="domain" description="Proline dehydrogenase PutA" evidence="22">
    <location>
        <begin position="86"/>
        <end position="197"/>
    </location>
</feature>
<dbReference type="GO" id="GO:0003677">
    <property type="term" value="F:DNA binding"/>
    <property type="evidence" value="ECO:0007669"/>
    <property type="project" value="UniProtKB-KW"/>
</dbReference>
<dbReference type="EC" id="1.5.5.2" evidence="18"/>
<evidence type="ECO:0000256" key="5">
    <source>
        <dbReference type="ARBA" id="ARBA00022630"/>
    </source>
</evidence>
<keyword evidence="8 18" id="KW-0805">Transcription regulation</keyword>
<dbReference type="FunFam" id="3.20.20.220:FF:000004">
    <property type="entry name" value="Bifunctional protein PutA"/>
    <property type="match status" value="1"/>
</dbReference>
<dbReference type="GO" id="GO:0003842">
    <property type="term" value="F:L-glutamate gamma-semialdehyde dehydrogenase activity"/>
    <property type="evidence" value="ECO:0007669"/>
    <property type="project" value="UniProtKB-UniRule"/>
</dbReference>
<keyword evidence="11 18" id="KW-0238">DNA-binding</keyword>
<dbReference type="InterPro" id="IPR050485">
    <property type="entry name" value="Proline_metab_enzyme"/>
</dbReference>
<dbReference type="SUPFAM" id="SSF81935">
    <property type="entry name" value="N-terminal domain of bifunctional PutA protein"/>
    <property type="match status" value="1"/>
</dbReference>
<evidence type="ECO:0000256" key="7">
    <source>
        <dbReference type="ARBA" id="ARBA00023002"/>
    </source>
</evidence>
<dbReference type="AlphaFoldDB" id="A0A6M3ZJZ3"/>
<name>A0A6M3ZJZ3_9BURK</name>
<evidence type="ECO:0000256" key="10">
    <source>
        <dbReference type="ARBA" id="ARBA00023062"/>
    </source>
</evidence>
<accession>A0A6M3ZJZ3</accession>
<evidence type="ECO:0000256" key="8">
    <source>
        <dbReference type="ARBA" id="ARBA00023015"/>
    </source>
</evidence>
<evidence type="ECO:0000256" key="12">
    <source>
        <dbReference type="ARBA" id="ARBA00023163"/>
    </source>
</evidence>
<evidence type="ECO:0000256" key="17">
    <source>
        <dbReference type="ARBA" id="ARBA00060911"/>
    </source>
</evidence>
<feature type="domain" description="Aldehyde dehydrogenase" evidence="20">
    <location>
        <begin position="586"/>
        <end position="1033"/>
    </location>
</feature>
<dbReference type="NCBIfam" id="NF008772">
    <property type="entry name" value="PRK11809.1"/>
    <property type="match status" value="1"/>
</dbReference>
<evidence type="ECO:0000259" key="23">
    <source>
        <dbReference type="Pfam" id="PF18327"/>
    </source>
</evidence>
<comment type="pathway">
    <text evidence="3 18">Amino-acid degradation; L-proline degradation into L-glutamate; L-glutamate from L-proline: step 2/2.</text>
</comment>
<dbReference type="InterPro" id="IPR015590">
    <property type="entry name" value="Aldehyde_DH_dom"/>
</dbReference>
<sequence length="1232" mass="133209">MTTVASAAPAAIASSLPFGLFQTELLPAPSPLRAAITAAYRRDEREAVQWLLQQVQGDSAWKEATQQLAKKLVQQVREKRTRASGVDALMHEFSLSSEEGVALMCLAEALLRIPDRQTADRLIADKISKGDWRKHLGESPSLFVNAATWGLLITGKLVSTSSESGLTQAITRLIGKGGEPLIRKGVDLAMRMLGNQFVTGQTIDEALENSRDNEQRGYRYSYDMLGEAALTMQDADAYYQSYEQAIHAIGRASNGRGIKDGPGISVKLSALHPRYARAQHARVMGELLPRLKQLLLLAKQYDIGLNIDAEEADRLELSLDMMEVLVADPDLAGFEGLGFVVQGYQKRCPFVIDYLVDLARRHGRRLMIRLVKGAYWDSEIKRAQVDGLEGYPVYTRKAHTDLSYLSCAQKLLAATDVIYPQFATHNAHTLSAIYHWARQHQVDNYEFQCLHGMGETLYDQVVGADKLGKACRIYAPVGSHQTLLAYLVRRLLENGANSSFVNQIVDEAVPLERLVADPIETVRAQGGEPHPAIALPHQLYGQERKNSAGIDLSNEARLQQLGQLFVAMADQQWQAAPLIVGELSAQEAQTVRNPADHREVVGQVIEASVADVDTALAAATAYAPQWQATPAAERAAMLERAADLVEAHIAELMALAVREAGKSLPNAIAEVREAVDFLRYYAVASRHDGNVLAWGPVVCISPWNFPLAIFIGEVSAALAAGNVVLAKPAEQTALIAHRAVQLLHEAGVPRAALQLLPGRGETVGAALTSDGRVKGVIFTGSTEVAQLINRTLAQRKHDDGDGSGEHGEVPLIAETGGQNALIVDSSALAEQVVQDVLSSAFDSAGQRCSALRILCLQEDIADRTLEMLKGAMAELRVGRPDRLSTDIGPVIDVQARDNLLAHIEHMRATARAVHQLPLGEECQHGTFVAPTVIEIDDLAQLQREVFGPVLHVLRYRRDALPQLVDAINATGYGLTLGVHSRIDETIDFVAQRAQVGNIYVNRNIVGAVVGVQPFGGEGKSGTGPKAGGPLYLKRLQRNAQLHEELTRAQPAQVPNTLLDSLLDWARTHGHERLAASGQRYHRDSLWQRSLLLPGPTGERNTLGFAPRGLVLCVAGSVGTLLNQLAAALATGNTVLVDEASAALLPAGLPAPVRTAIRRASLIDAEPLQAALVDSHQAASWRVRLAAREGALVPLILCSEDGAIPLWRLLAERALCVNTTAAGGNASLMTISV</sequence>
<dbReference type="Pfam" id="PF14850">
    <property type="entry name" value="Pro_dh-DNA_bdg"/>
    <property type="match status" value="1"/>
</dbReference>
<dbReference type="Pfam" id="PF01619">
    <property type="entry name" value="Pro_dh"/>
    <property type="match status" value="1"/>
</dbReference>
<dbReference type="InterPro" id="IPR016160">
    <property type="entry name" value="Ald_DH_CS_CYS"/>
</dbReference>
<evidence type="ECO:0000256" key="1">
    <source>
        <dbReference type="ARBA" id="ARBA00001974"/>
    </source>
</evidence>
<dbReference type="SUPFAM" id="SSF51730">
    <property type="entry name" value="FAD-linked oxidoreductase"/>
    <property type="match status" value="1"/>
</dbReference>
<comment type="cofactor">
    <cofactor evidence="1 18">
        <name>FAD</name>
        <dbReference type="ChEBI" id="CHEBI:57692"/>
    </cofactor>
</comment>
<organism evidence="24 25">
    <name type="scientific">Herbaspirillum rubrisubalbicans Os34</name>
    <dbReference type="NCBI Taxonomy" id="1235827"/>
    <lineage>
        <taxon>Bacteria</taxon>
        <taxon>Pseudomonadati</taxon>
        <taxon>Pseudomonadota</taxon>
        <taxon>Betaproteobacteria</taxon>
        <taxon>Burkholderiales</taxon>
        <taxon>Oxalobacteraceae</taxon>
        <taxon>Herbaspirillum</taxon>
    </lineage>
</organism>
<evidence type="ECO:0000256" key="6">
    <source>
        <dbReference type="ARBA" id="ARBA00022827"/>
    </source>
</evidence>
<dbReference type="Gene3D" id="3.40.309.10">
    <property type="entry name" value="Aldehyde Dehydrogenase, Chain A, domain 2"/>
    <property type="match status" value="1"/>
</dbReference>
<dbReference type="PANTHER" id="PTHR42862:SF1">
    <property type="entry name" value="DELTA-1-PYRROLINE-5-CARBOXYLATE DEHYDROGENASE 2, ISOFORM A-RELATED"/>
    <property type="match status" value="1"/>
</dbReference>
<dbReference type="CDD" id="cd07125">
    <property type="entry name" value="ALDH_PutA-P5CDH"/>
    <property type="match status" value="1"/>
</dbReference>
<evidence type="ECO:0000256" key="9">
    <source>
        <dbReference type="ARBA" id="ARBA00023027"/>
    </source>
</evidence>
<dbReference type="InterPro" id="IPR024082">
    <property type="entry name" value="PRODH_PutA_dom_II"/>
</dbReference>
<evidence type="ECO:0000259" key="21">
    <source>
        <dbReference type="Pfam" id="PF01619"/>
    </source>
</evidence>
<reference evidence="24 25" key="1">
    <citation type="journal article" date="2012" name="J. Bacteriol.">
        <title>Genome sequence of the pathogenic Herbaspirillum seropedicae strain Os34, isolated from rice roots.</title>
        <authorList>
            <person name="Ye W."/>
            <person name="Ye S."/>
            <person name="Liu J."/>
            <person name="Chang S."/>
            <person name="Chen M."/>
            <person name="Zhu B."/>
            <person name="Guo L."/>
            <person name="An Q."/>
        </authorList>
    </citation>
    <scope>NUCLEOTIDE SEQUENCE [LARGE SCALE GENOMIC DNA]</scope>
    <source>
        <strain evidence="24 25">Os34</strain>
    </source>
</reference>
<dbReference type="SUPFAM" id="SSF53720">
    <property type="entry name" value="ALDH-like"/>
    <property type="match status" value="2"/>
</dbReference>
<dbReference type="Gene3D" id="1.20.5.460">
    <property type="entry name" value="Single helix bin"/>
    <property type="match status" value="1"/>
</dbReference>
<dbReference type="Pfam" id="PF00171">
    <property type="entry name" value="Aldedh"/>
    <property type="match status" value="1"/>
</dbReference>
<evidence type="ECO:0000256" key="14">
    <source>
        <dbReference type="ARBA" id="ARBA00048142"/>
    </source>
</evidence>
<dbReference type="InterPro" id="IPR025703">
    <property type="entry name" value="Bifunct_PutA"/>
</dbReference>
<dbReference type="EMBL" id="CP008956">
    <property type="protein sequence ID" value="QJP98890.1"/>
    <property type="molecule type" value="Genomic_DNA"/>
</dbReference>
<evidence type="ECO:0000313" key="25">
    <source>
        <dbReference type="Proteomes" id="UP000501648"/>
    </source>
</evidence>
<evidence type="ECO:0000256" key="11">
    <source>
        <dbReference type="ARBA" id="ARBA00023125"/>
    </source>
</evidence>
<dbReference type="Pfam" id="PF18327">
    <property type="entry name" value="PRODH"/>
    <property type="match status" value="1"/>
</dbReference>
<keyword evidence="7 18" id="KW-0560">Oxidoreductase</keyword>
<keyword evidence="9 18" id="KW-0520">NAD</keyword>
<feature type="active site" evidence="19">
    <location>
        <position position="848"/>
    </location>
</feature>
<dbReference type="InterPro" id="IPR005933">
    <property type="entry name" value="PutA_C"/>
</dbReference>
<dbReference type="FunFam" id="3.40.309.10:FF:000005">
    <property type="entry name" value="1-pyrroline-5-carboxylate dehydrogenase 1"/>
    <property type="match status" value="1"/>
</dbReference>
<feature type="domain" description="Proline dehydrogenase" evidence="21">
    <location>
        <begin position="206"/>
        <end position="503"/>
    </location>
</feature>
<feature type="domain" description="Proline utilization A proline dehydrogenase N-terminal" evidence="23">
    <location>
        <begin position="30"/>
        <end position="77"/>
    </location>
</feature>
<dbReference type="Proteomes" id="UP000501648">
    <property type="component" value="Chromosome"/>
</dbReference>
<comment type="pathway">
    <text evidence="2 18">Amino-acid degradation; L-proline degradation into L-glutamate; L-glutamate from L-proline: step 1/2.</text>
</comment>
<dbReference type="InterPro" id="IPR016163">
    <property type="entry name" value="Ald_DH_C"/>
</dbReference>
<dbReference type="GO" id="GO:0003700">
    <property type="term" value="F:DNA-binding transcription factor activity"/>
    <property type="evidence" value="ECO:0007669"/>
    <property type="project" value="InterPro"/>
</dbReference>
<dbReference type="GO" id="GO:0010133">
    <property type="term" value="P:L-proline catabolic process to L-glutamate"/>
    <property type="evidence" value="ECO:0007669"/>
    <property type="project" value="UniProtKB-UniRule"/>
</dbReference>
<comment type="catalytic activity">
    <reaction evidence="15 18">
        <text>L-proline + a quinone = (S)-1-pyrroline-5-carboxylate + a quinol + H(+)</text>
        <dbReference type="Rhea" id="RHEA:23784"/>
        <dbReference type="ChEBI" id="CHEBI:15378"/>
        <dbReference type="ChEBI" id="CHEBI:17388"/>
        <dbReference type="ChEBI" id="CHEBI:24646"/>
        <dbReference type="ChEBI" id="CHEBI:60039"/>
        <dbReference type="ChEBI" id="CHEBI:132124"/>
        <dbReference type="EC" id="1.5.5.2"/>
    </reaction>
</comment>
<evidence type="ECO:0000256" key="2">
    <source>
        <dbReference type="ARBA" id="ARBA00004739"/>
    </source>
</evidence>
<dbReference type="RefSeq" id="WP_017451825.1">
    <property type="nucleotide sequence ID" value="NZ_CP008956.1"/>
</dbReference>
<evidence type="ECO:0000256" key="13">
    <source>
        <dbReference type="ARBA" id="ARBA00023268"/>
    </source>
</evidence>
<evidence type="ECO:0000256" key="19">
    <source>
        <dbReference type="PIRSR" id="PIRSR000197-1"/>
    </source>
</evidence>
<dbReference type="Gene3D" id="3.40.605.10">
    <property type="entry name" value="Aldehyde Dehydrogenase, Chain A, domain 1"/>
    <property type="match status" value="1"/>
</dbReference>
<dbReference type="NCBIfam" id="TIGR01238">
    <property type="entry name" value="D1pyr5carbox3"/>
    <property type="match status" value="1"/>
</dbReference>
<dbReference type="InterPro" id="IPR016161">
    <property type="entry name" value="Ald_DH/histidinol_DH"/>
</dbReference>
<evidence type="ECO:0000256" key="3">
    <source>
        <dbReference type="ARBA" id="ARBA00004786"/>
    </source>
</evidence>
<comment type="similarity">
    <text evidence="16 18">In the N-terminal section; belongs to the proline dehydrogenase family.</text>
</comment>
<dbReference type="PIRSF" id="PIRSF000197">
    <property type="entry name" value="Bifunct_PutA"/>
    <property type="match status" value="1"/>
</dbReference>
<protein>
    <recommendedName>
        <fullName evidence="18">Bifunctional protein PutA</fullName>
    </recommendedName>
    <domain>
        <recommendedName>
            <fullName evidence="18">Proline dehydrogenase</fullName>
            <ecNumber evidence="18">1.5.5.2</ecNumber>
        </recommendedName>
        <alternativeName>
            <fullName evidence="18">Proline oxidase</fullName>
        </alternativeName>
    </domain>
    <domain>
        <recommendedName>
            <fullName evidence="18">Delta-1-pyrroline-5-carboxylate dehydrogenase</fullName>
            <shortName evidence="18">P5C dehydrogenase</shortName>
            <ecNumber evidence="18">1.2.1.88</ecNumber>
        </recommendedName>
        <alternativeName>
            <fullName evidence="18">L-glutamate gamma-semialdehyde dehydrogenase</fullName>
        </alternativeName>
    </domain>
</protein>
<dbReference type="InterPro" id="IPR041349">
    <property type="entry name" value="PRODH"/>
</dbReference>
<dbReference type="NCBIfam" id="NF008869">
    <property type="entry name" value="PRK11904.1"/>
    <property type="match status" value="1"/>
</dbReference>
<dbReference type="Gene3D" id="1.20.5.550">
    <property type="entry name" value="Single Helix bin"/>
    <property type="match status" value="1"/>
</dbReference>
<dbReference type="Gene3D" id="3.20.20.220">
    <property type="match status" value="1"/>
</dbReference>
<dbReference type="InterPro" id="IPR029041">
    <property type="entry name" value="FAD-linked_oxidoreductase-like"/>
</dbReference>
<comment type="catalytic activity">
    <reaction evidence="14 18">
        <text>L-glutamate 5-semialdehyde + NAD(+) + H2O = L-glutamate + NADH + 2 H(+)</text>
        <dbReference type="Rhea" id="RHEA:30235"/>
        <dbReference type="ChEBI" id="CHEBI:15377"/>
        <dbReference type="ChEBI" id="CHEBI:15378"/>
        <dbReference type="ChEBI" id="CHEBI:29985"/>
        <dbReference type="ChEBI" id="CHEBI:57540"/>
        <dbReference type="ChEBI" id="CHEBI:57945"/>
        <dbReference type="ChEBI" id="CHEBI:58066"/>
        <dbReference type="EC" id="1.2.1.88"/>
    </reaction>
</comment>
<dbReference type="EC" id="1.2.1.88" evidence="18"/>
<evidence type="ECO:0000259" key="22">
    <source>
        <dbReference type="Pfam" id="PF14850"/>
    </source>
</evidence>
<dbReference type="InterPro" id="IPR024089">
    <property type="entry name" value="PRODH_PutA_dom_I/II"/>
</dbReference>
<dbReference type="InterPro" id="IPR016162">
    <property type="entry name" value="Ald_DH_N"/>
</dbReference>
<dbReference type="UniPathway" id="UPA00261">
    <property type="reaction ID" value="UER00373"/>
</dbReference>
<feature type="active site" evidence="19">
    <location>
        <position position="814"/>
    </location>
</feature>
<keyword evidence="6 18" id="KW-0274">FAD</keyword>
<gene>
    <name evidence="24" type="primary">putA</name>
    <name evidence="24" type="ORF">C798_01195</name>
</gene>
<evidence type="ECO:0000256" key="16">
    <source>
        <dbReference type="ARBA" id="ARBA00060889"/>
    </source>
</evidence>
<dbReference type="GO" id="GO:0009898">
    <property type="term" value="C:cytoplasmic side of plasma membrane"/>
    <property type="evidence" value="ECO:0007669"/>
    <property type="project" value="TreeGrafter"/>
</dbReference>
<dbReference type="PANTHER" id="PTHR42862">
    <property type="entry name" value="DELTA-1-PYRROLINE-5-CARBOXYLATE DEHYDROGENASE 1, ISOFORM A-RELATED"/>
    <property type="match status" value="1"/>
</dbReference>
<keyword evidence="10 18" id="KW-0642">Proline metabolism</keyword>
<proteinExistence type="inferred from homology"/>
<comment type="function">
    <text evidence="18">Oxidizes proline to glutamate for use as a carbon and nitrogen source.</text>
</comment>
<evidence type="ECO:0000256" key="15">
    <source>
        <dbReference type="ARBA" id="ARBA00048779"/>
    </source>
</evidence>
<keyword evidence="4 18" id="KW-0678">Repressor</keyword>
<evidence type="ECO:0000256" key="18">
    <source>
        <dbReference type="PIRNR" id="PIRNR000197"/>
    </source>
</evidence>
<evidence type="ECO:0000256" key="4">
    <source>
        <dbReference type="ARBA" id="ARBA00022491"/>
    </source>
</evidence>
<keyword evidence="13" id="KW-0511">Multifunctional enzyme</keyword>
<dbReference type="InterPro" id="IPR002872">
    <property type="entry name" value="Proline_DH_dom"/>
</dbReference>
<evidence type="ECO:0000313" key="24">
    <source>
        <dbReference type="EMBL" id="QJP98890.1"/>
    </source>
</evidence>
<evidence type="ECO:0000259" key="20">
    <source>
        <dbReference type="Pfam" id="PF00171"/>
    </source>
</evidence>
<dbReference type="InterPro" id="IPR024090">
    <property type="entry name" value="PRODH_PutA_dom_I"/>
</dbReference>
<keyword evidence="12 18" id="KW-0804">Transcription</keyword>
<comment type="similarity">
    <text evidence="17 18">In the C-terminal section; belongs to the aldehyde dehydrogenase family.</text>
</comment>
<dbReference type="PROSITE" id="PS00070">
    <property type="entry name" value="ALDEHYDE_DEHYDR_CYS"/>
    <property type="match status" value="1"/>
</dbReference>
<dbReference type="GO" id="GO:0004657">
    <property type="term" value="F:proline dehydrogenase activity"/>
    <property type="evidence" value="ECO:0007669"/>
    <property type="project" value="UniProtKB-UniRule"/>
</dbReference>